<dbReference type="STRING" id="447.Lboz_1475"/>
<dbReference type="InterPro" id="IPR051398">
    <property type="entry name" value="Polysacch_Deacetylase"/>
</dbReference>
<dbReference type="Proteomes" id="UP000054695">
    <property type="component" value="Unassembled WGS sequence"/>
</dbReference>
<dbReference type="RefSeq" id="WP_058459135.1">
    <property type="nucleotide sequence ID" value="NZ_CAAAIY010000001.1"/>
</dbReference>
<comment type="caution">
    <text evidence="4">The sequence shown here is derived from an EMBL/GenBank/DDBJ whole genome shotgun (WGS) entry which is preliminary data.</text>
</comment>
<evidence type="ECO:0000313" key="4">
    <source>
        <dbReference type="EMBL" id="KTC74035.1"/>
    </source>
</evidence>
<dbReference type="AlphaFoldDB" id="A0A0W0RSJ0"/>
<protein>
    <submittedName>
        <fullName evidence="4">Deacetylase</fullName>
    </submittedName>
</protein>
<dbReference type="GO" id="GO:0016810">
    <property type="term" value="F:hydrolase activity, acting on carbon-nitrogen (but not peptide) bonds"/>
    <property type="evidence" value="ECO:0007669"/>
    <property type="project" value="InterPro"/>
</dbReference>
<keyword evidence="2" id="KW-0732">Signal</keyword>
<gene>
    <name evidence="4" type="primary">wcfH</name>
    <name evidence="4" type="ORF">Lboz_1475</name>
</gene>
<dbReference type="OrthoDB" id="9814639at2"/>
<reference evidence="4 5" key="1">
    <citation type="submission" date="2015-11" db="EMBL/GenBank/DDBJ databases">
        <title>Genomic analysis of 38 Legionella species identifies large and diverse effector repertoires.</title>
        <authorList>
            <person name="Burstein D."/>
            <person name="Amaro F."/>
            <person name="Zusman T."/>
            <person name="Lifshitz Z."/>
            <person name="Cohen O."/>
            <person name="Gilbert J.A."/>
            <person name="Pupko T."/>
            <person name="Shuman H.A."/>
            <person name="Segal G."/>
        </authorList>
    </citation>
    <scope>NUCLEOTIDE SEQUENCE [LARGE SCALE GENOMIC DNA]</scope>
    <source>
        <strain evidence="4 5">WIGA</strain>
    </source>
</reference>
<dbReference type="EMBL" id="LNXU01000017">
    <property type="protein sequence ID" value="KTC74035.1"/>
    <property type="molecule type" value="Genomic_DNA"/>
</dbReference>
<dbReference type="CDD" id="cd10918">
    <property type="entry name" value="CE4_NodB_like_5s_6s"/>
    <property type="match status" value="1"/>
</dbReference>
<dbReference type="InterPro" id="IPR011330">
    <property type="entry name" value="Glyco_hydro/deAcase_b/a-brl"/>
</dbReference>
<dbReference type="PATRIC" id="fig|447.4.peg.1577"/>
<dbReference type="SUPFAM" id="SSF88713">
    <property type="entry name" value="Glycoside hydrolase/deacetylase"/>
    <property type="match status" value="1"/>
</dbReference>
<dbReference type="PROSITE" id="PS51677">
    <property type="entry name" value="NODB"/>
    <property type="match status" value="1"/>
</dbReference>
<comment type="subcellular location">
    <subcellularLocation>
        <location evidence="1">Secreted</location>
    </subcellularLocation>
</comment>
<organism evidence="4 5">
    <name type="scientific">Legionella bozemanae</name>
    <name type="common">Fluoribacter bozemanae</name>
    <dbReference type="NCBI Taxonomy" id="447"/>
    <lineage>
        <taxon>Bacteria</taxon>
        <taxon>Pseudomonadati</taxon>
        <taxon>Pseudomonadota</taxon>
        <taxon>Gammaproteobacteria</taxon>
        <taxon>Legionellales</taxon>
        <taxon>Legionellaceae</taxon>
        <taxon>Legionella</taxon>
    </lineage>
</organism>
<evidence type="ECO:0000259" key="3">
    <source>
        <dbReference type="PROSITE" id="PS51677"/>
    </source>
</evidence>
<proteinExistence type="predicted"/>
<dbReference type="PANTHER" id="PTHR34216:SF3">
    <property type="entry name" value="POLY-BETA-1,6-N-ACETYL-D-GLUCOSAMINE N-DEACETYLASE"/>
    <property type="match status" value="1"/>
</dbReference>
<name>A0A0W0RSJ0_LEGBO</name>
<dbReference type="PANTHER" id="PTHR34216">
    <property type="match status" value="1"/>
</dbReference>
<dbReference type="Gene3D" id="3.20.20.370">
    <property type="entry name" value="Glycoside hydrolase/deacetylase"/>
    <property type="match status" value="1"/>
</dbReference>
<dbReference type="GO" id="GO:0005975">
    <property type="term" value="P:carbohydrate metabolic process"/>
    <property type="evidence" value="ECO:0007669"/>
    <property type="project" value="InterPro"/>
</dbReference>
<evidence type="ECO:0000256" key="2">
    <source>
        <dbReference type="ARBA" id="ARBA00022729"/>
    </source>
</evidence>
<dbReference type="GO" id="GO:0005576">
    <property type="term" value="C:extracellular region"/>
    <property type="evidence" value="ECO:0007669"/>
    <property type="project" value="UniProtKB-SubCell"/>
</dbReference>
<evidence type="ECO:0000256" key="1">
    <source>
        <dbReference type="ARBA" id="ARBA00004613"/>
    </source>
</evidence>
<keyword evidence="5" id="KW-1185">Reference proteome</keyword>
<sequence length="259" mass="29576">MKKKIPIFYYHSIGGPEPETLALQHFIAHLDALKAQSYTTITLADLFKENYDPAKQNAVLTFDDGLLDNYENALPLLNRYGFVATFFVVPGFDKMIRWVHPGKRKWSNVQKKGYTIPFKNMQKNHRKALLDSGMEIGSHSFSHPKLHQIDPKKLGYEISDSKKYLEDELGIAIETFCYPYGGYNAAVVETVKYAGYLGATTTWPGYYNSGKSLYEANRFLIENPIFFNEVLKGNGLSVCAYLKSKILTYQRDKTKLQLL</sequence>
<accession>A0A0W0RSJ0</accession>
<dbReference type="InterPro" id="IPR002509">
    <property type="entry name" value="NODB_dom"/>
</dbReference>
<dbReference type="Pfam" id="PF01522">
    <property type="entry name" value="Polysacc_deac_1"/>
    <property type="match status" value="1"/>
</dbReference>
<evidence type="ECO:0000313" key="5">
    <source>
        <dbReference type="Proteomes" id="UP000054695"/>
    </source>
</evidence>
<feature type="domain" description="NodB homology" evidence="3">
    <location>
        <begin position="56"/>
        <end position="259"/>
    </location>
</feature>